<feature type="region of interest" description="Disordered" evidence="1">
    <location>
        <begin position="121"/>
        <end position="211"/>
    </location>
</feature>
<organismHost>
    <name type="scientific">Phacochoerus aethiopicus</name>
    <name type="common">Warthog</name>
    <dbReference type="NCBI Taxonomy" id="85517"/>
</organismHost>
<dbReference type="Proteomes" id="UP000500872">
    <property type="component" value="Segment"/>
</dbReference>
<organismHost>
    <name type="scientific">Ornithodoros moubata</name>
    <name type="common">Soft tick</name>
    <name type="synonym">Argasid tick</name>
    <dbReference type="NCBI Taxonomy" id="6938"/>
</organismHost>
<organismHost>
    <name type="scientific">Ornithodoros</name>
    <name type="common">relapsing fever ticks</name>
    <dbReference type="NCBI Taxonomy" id="6937"/>
</organismHost>
<organismHost>
    <name type="scientific">Phacochoerus africanus</name>
    <name type="common">Warthog</name>
    <dbReference type="NCBI Taxonomy" id="41426"/>
</organismHost>
<evidence type="ECO:0000313" key="2">
    <source>
        <dbReference type="EMBL" id="QID21252.1"/>
    </source>
</evidence>
<reference evidence="3" key="1">
    <citation type="submission" date="2020-01" db="EMBL/GenBank/DDBJ databases">
        <authorList>
            <person name="Chastagner A."/>
            <person name="Le Potier M.-F."/>
            <person name="Pereira de Oliveira R."/>
        </authorList>
    </citation>
    <scope>NUCLEOTIDE SEQUENCE [LARGE SCALE GENOMIC DNA]</scope>
    <source>
        <strain evidence="3">Liv13/33</strain>
    </source>
</reference>
<organism evidence="2 3">
    <name type="scientific">African swine fever virus</name>
    <name type="common">ASFV</name>
    <dbReference type="NCBI Taxonomy" id="10497"/>
    <lineage>
        <taxon>Viruses</taxon>
        <taxon>Varidnaviria</taxon>
        <taxon>Bamfordvirae</taxon>
        <taxon>Nucleocytoviricota</taxon>
        <taxon>Pokkesviricetes</taxon>
        <taxon>Asfuvirales</taxon>
        <taxon>Asfarviridae</taxon>
        <taxon>Asfivirus</taxon>
        <taxon>Asfivirus haemorrhagiae</taxon>
    </lineage>
</organism>
<evidence type="ECO:0000313" key="3">
    <source>
        <dbReference type="Proteomes" id="UP000500872"/>
    </source>
</evidence>
<feature type="compositionally biased region" description="Low complexity" evidence="1">
    <location>
        <begin position="121"/>
        <end position="135"/>
    </location>
</feature>
<proteinExistence type="predicted"/>
<organismHost>
    <name type="scientific">Sus scrofa</name>
    <name type="common">Pig</name>
    <dbReference type="NCBI Taxonomy" id="9823"/>
</organismHost>
<name>A0A6G6AHN2_ASF</name>
<organismHost>
    <name type="scientific">Potamochoerus larvatus</name>
    <name type="common">Bushpig</name>
    <dbReference type="NCBI Taxonomy" id="273792"/>
</organismHost>
<evidence type="ECO:0000256" key="1">
    <source>
        <dbReference type="SAM" id="MobiDB-lite"/>
    </source>
</evidence>
<feature type="compositionally biased region" description="Basic and acidic residues" evidence="1">
    <location>
        <begin position="197"/>
        <end position="211"/>
    </location>
</feature>
<sequence length="417" mass="46721">MEDTTFLEGANLAGITTLMNNLHINEQANLEELEKQVMGKQQSFPTDHFDEELNGLAKSLGINFNDPEFSLDSPHSVISKKPSGRGGDKVHGGIRRDSVCTDSICSDSVCSGSIRSGSIRSGSIRSGSIRSGSIRNGSVRDGSIRNGSVRSGKTRRGLACNSSSRNDRGYSLSTHRKKYAESEASQKTAISKRDRKNHYAESEYSEKSIKPSTKQVDRLINHLRSNGDPNSFYKKDHDYERKTKLVKLEKINMLLTYLGNEQISTDDIKIPTIDSSMQEIDDVIEMLTLRNVGIRYSSIAEEILIGLARGLEIVFDGTREIPFLNYRPDYTGLHNTFMIKLFKMRYETSQVVGNLVQNMSPLSKICLELGPSLLLYPALIRTKHKASEDLYNLLQKGPEDPFTAYNEIHETLKKNNK</sequence>
<feature type="region of interest" description="Disordered" evidence="1">
    <location>
        <begin position="73"/>
        <end position="94"/>
    </location>
</feature>
<dbReference type="EMBL" id="MN913970">
    <property type="protein sequence ID" value="QID21252.1"/>
    <property type="molecule type" value="Genomic_DNA"/>
</dbReference>
<protein>
    <submittedName>
        <fullName evidence="2">PB407L</fullName>
    </submittedName>
</protein>
<accession>A0A6G6AHN2</accession>